<comment type="caution">
    <text evidence="3">The sequence shown here is derived from an EMBL/GenBank/DDBJ whole genome shotgun (WGS) entry which is preliminary data.</text>
</comment>
<proteinExistence type="predicted"/>
<name>S6FRR1_LACLL</name>
<keyword evidence="2" id="KW-0472">Membrane</keyword>
<dbReference type="AlphaFoldDB" id="S6FRR1"/>
<keyword evidence="2" id="KW-0812">Transmembrane</keyword>
<feature type="transmembrane region" description="Helical" evidence="2">
    <location>
        <begin position="479"/>
        <end position="499"/>
    </location>
</feature>
<sequence>MLIRLVANSSLSQEQADNYRTELAMLHNYATAFGLTTRQLEVTTLPDNDPHQTMEKTVELTIPAGYNGFVQLAAPGTTISISNVNGDGENQPVVDFTTNMVTLNNKTYITQVPEVDSDGNQTMVDKEVPCEKPAKLTVTYLVDFGSSQSVTAMLMTNDGTQSKSGTLTFALNPTQPVNNAVGQTHFEYLTKLFGQIDTLTQLINFIYGNPNDDSLLKQFATTDTSTPSDYQNFNANSVYKRYGNITLNSVADRLDRNDVNDFQQMGQTNLQKLIDTITNLQDEINQLKDDEESLSNNLPNNYFSTQLGDLQKWYDTATELNDTTHNSWKTTQANLLTVKNWQQYSESDPSLYIDPTTGDTLYKSISDMMTTSSKDAKEISDNAKAIKDNANQFNDMVDGVNATKSDTQKVLNGTGGLLQKGNDYLKKSNDYYKNFETLLANTRTPGVNTNSIFGFFAQPLQPKNVTPEKTTKIEQKPNLTWIPALVGGIAIGGVGMYLMRRKNTPEN</sequence>
<evidence type="ECO:0000256" key="2">
    <source>
        <dbReference type="SAM" id="Phobius"/>
    </source>
</evidence>
<reference evidence="3 4" key="1">
    <citation type="journal article" date="2013" name="Appl. Environ. Microbiol.">
        <title>The Carbohydrate Metabolism Signature of Lactococcus lactis Strain A12 Reveals Its Sourdough Ecosystem Origin.</title>
        <authorList>
            <person name="Passerini D."/>
            <person name="Coddeville M."/>
            <person name="Le Bourgeois P."/>
            <person name="Loubiere P."/>
            <person name="Ritzenthaler P."/>
            <person name="Fontagne-Faucher C."/>
            <person name="Daveran-Mingot M.L."/>
            <person name="Cocaign-Bousquet M."/>
        </authorList>
    </citation>
    <scope>NUCLEOTIDE SEQUENCE [LARGE SCALE GENOMIC DNA]</scope>
    <source>
        <strain evidence="3 4">A12</strain>
    </source>
</reference>
<evidence type="ECO:0000256" key="1">
    <source>
        <dbReference type="SAM" id="Coils"/>
    </source>
</evidence>
<protein>
    <submittedName>
        <fullName evidence="3">Uncharacterized conserved membrane protein, YUEB B.subtilis homolog</fullName>
    </submittedName>
</protein>
<evidence type="ECO:0000313" key="4">
    <source>
        <dbReference type="Proteomes" id="UP000015361"/>
    </source>
</evidence>
<keyword evidence="1" id="KW-0175">Coiled coil</keyword>
<gene>
    <name evidence="3" type="primary">CA_C3696</name>
    <name evidence="3" type="ORF">O9U_11465</name>
</gene>
<evidence type="ECO:0000313" key="3">
    <source>
        <dbReference type="EMBL" id="CDG03767.1"/>
    </source>
</evidence>
<dbReference type="EMBL" id="CBLU010000005">
    <property type="protein sequence ID" value="CDG03767.1"/>
    <property type="molecule type" value="Genomic_DNA"/>
</dbReference>
<keyword evidence="2" id="KW-1133">Transmembrane helix</keyword>
<organism evidence="3 4">
    <name type="scientific">Lactococcus lactis subsp. lactis A12</name>
    <dbReference type="NCBI Taxonomy" id="1137134"/>
    <lineage>
        <taxon>Bacteria</taxon>
        <taxon>Bacillati</taxon>
        <taxon>Bacillota</taxon>
        <taxon>Bacilli</taxon>
        <taxon>Lactobacillales</taxon>
        <taxon>Streptococcaceae</taxon>
        <taxon>Lactococcus</taxon>
    </lineage>
</organism>
<accession>S6FRR1</accession>
<feature type="coiled-coil region" evidence="1">
    <location>
        <begin position="270"/>
        <end position="297"/>
    </location>
</feature>
<dbReference type="Proteomes" id="UP000015361">
    <property type="component" value="Unassembled WGS sequence"/>
</dbReference>